<comment type="caution">
    <text evidence="2">The sequence shown here is derived from an EMBL/GenBank/DDBJ whole genome shotgun (WGS) entry which is preliminary data.</text>
</comment>
<feature type="compositionally biased region" description="Pro residues" evidence="1">
    <location>
        <begin position="126"/>
        <end position="145"/>
    </location>
</feature>
<dbReference type="Proteomes" id="UP000749646">
    <property type="component" value="Unassembled WGS sequence"/>
</dbReference>
<evidence type="ECO:0000256" key="1">
    <source>
        <dbReference type="SAM" id="MobiDB-lite"/>
    </source>
</evidence>
<organism evidence="2 3">
    <name type="scientific">Modicella reniformis</name>
    <dbReference type="NCBI Taxonomy" id="1440133"/>
    <lineage>
        <taxon>Eukaryota</taxon>
        <taxon>Fungi</taxon>
        <taxon>Fungi incertae sedis</taxon>
        <taxon>Mucoromycota</taxon>
        <taxon>Mortierellomycotina</taxon>
        <taxon>Mortierellomycetes</taxon>
        <taxon>Mortierellales</taxon>
        <taxon>Mortierellaceae</taxon>
        <taxon>Modicella</taxon>
    </lineage>
</organism>
<evidence type="ECO:0000313" key="2">
    <source>
        <dbReference type="EMBL" id="KAG0002738.1"/>
    </source>
</evidence>
<feature type="region of interest" description="Disordered" evidence="1">
    <location>
        <begin position="111"/>
        <end position="172"/>
    </location>
</feature>
<name>A0A9P6MI91_9FUNG</name>
<gene>
    <name evidence="2" type="ORF">BGZ65_002357</name>
</gene>
<reference evidence="2" key="1">
    <citation type="journal article" date="2020" name="Fungal Divers.">
        <title>Resolving the Mortierellaceae phylogeny through synthesis of multi-gene phylogenetics and phylogenomics.</title>
        <authorList>
            <person name="Vandepol N."/>
            <person name="Liber J."/>
            <person name="Desiro A."/>
            <person name="Na H."/>
            <person name="Kennedy M."/>
            <person name="Barry K."/>
            <person name="Grigoriev I.V."/>
            <person name="Miller A.N."/>
            <person name="O'Donnell K."/>
            <person name="Stajich J.E."/>
            <person name="Bonito G."/>
        </authorList>
    </citation>
    <scope>NUCLEOTIDE SEQUENCE</scope>
    <source>
        <strain evidence="2">MES-2147</strain>
    </source>
</reference>
<dbReference type="EMBL" id="JAAAHW010000411">
    <property type="protein sequence ID" value="KAG0002738.1"/>
    <property type="molecule type" value="Genomic_DNA"/>
</dbReference>
<protein>
    <submittedName>
        <fullName evidence="2">Uncharacterized protein</fullName>
    </submittedName>
</protein>
<feature type="compositionally biased region" description="Basic and acidic residues" evidence="1">
    <location>
        <begin position="147"/>
        <end position="156"/>
    </location>
</feature>
<proteinExistence type="predicted"/>
<dbReference type="AlphaFoldDB" id="A0A9P6MI91"/>
<feature type="compositionally biased region" description="Basic and acidic residues" evidence="1">
    <location>
        <begin position="111"/>
        <end position="123"/>
    </location>
</feature>
<sequence>MSDFIAQEDHWFTTVKSLADKTPEKFFQAFGIADKNSGHRRYGNLIERFPTDADYRGLKSFFQRWKINEAATHWTDQRARGAAIRTAGSLIDASEPFAKDSLRRISDMLQAHRDQSRPLRLEDLEVPPPPNAEPPPPHAEPPPPHTEQSRPLRLEDLGQPPPPDTSRTHDDVFGEPLLIGQDEKEVLLSHIESIGHECEPREDEGCLACLFKTYQRLCVAALNQNELRITDVADVVALLGVLAPFRQTERMKSVFQDKTLGDLRKSDQEWPDVGFDENLVTTAVRHCLRGQRERVGLVLRPLEDDHRCIKLLLETRLEYLPLEEAKDLSEMDFTVKHVGPVLEAFIDSRRVSTRLHDCKSGQNAKEKSVWKNNWDFFRTVRYGKAFLQTGHRMAPLFQIIYTKGTYMRLKEAKRGMLVLEEVGPFTIPTTVEMITMFMTNIQTLMVAQADIERISTGPLNQLKRSWGYKDLDKNKRLLVQGPKGHLRIA</sequence>
<keyword evidence="3" id="KW-1185">Reference proteome</keyword>
<dbReference type="OrthoDB" id="2426448at2759"/>
<evidence type="ECO:0000313" key="3">
    <source>
        <dbReference type="Proteomes" id="UP000749646"/>
    </source>
</evidence>
<accession>A0A9P6MI91</accession>